<dbReference type="EMBL" id="OZ026884">
    <property type="protein sequence ID" value="CAL1239421.1"/>
    <property type="molecule type" value="Genomic_DNA"/>
</dbReference>
<keyword evidence="5" id="KW-0732">Signal</keyword>
<evidence type="ECO:0000256" key="1">
    <source>
        <dbReference type="ARBA" id="ARBA00022617"/>
    </source>
</evidence>
<evidence type="ECO:0000259" key="6">
    <source>
        <dbReference type="PROSITE" id="PS51007"/>
    </source>
</evidence>
<evidence type="ECO:0000256" key="3">
    <source>
        <dbReference type="ARBA" id="ARBA00023004"/>
    </source>
</evidence>
<dbReference type="InterPro" id="IPR009056">
    <property type="entry name" value="Cyt_c-like_dom"/>
</dbReference>
<dbReference type="SUPFAM" id="SSF46626">
    <property type="entry name" value="Cytochrome c"/>
    <property type="match status" value="1"/>
</dbReference>
<accession>A0ABM9NFN3</accession>
<dbReference type="RefSeq" id="WP_348758979.1">
    <property type="nucleotide sequence ID" value="NZ_OZ026884.1"/>
</dbReference>
<feature type="domain" description="Cytochrome c" evidence="6">
    <location>
        <begin position="199"/>
        <end position="285"/>
    </location>
</feature>
<dbReference type="PROSITE" id="PS51007">
    <property type="entry name" value="CYTC"/>
    <property type="match status" value="1"/>
</dbReference>
<keyword evidence="3 4" id="KW-0408">Iron</keyword>
<organism evidence="7 8">
    <name type="scientific">Candidatus Methylocalor cossyra</name>
    <dbReference type="NCBI Taxonomy" id="3108543"/>
    <lineage>
        <taxon>Bacteria</taxon>
        <taxon>Pseudomonadati</taxon>
        <taxon>Pseudomonadota</taxon>
        <taxon>Gammaproteobacteria</taxon>
        <taxon>Methylococcales</taxon>
        <taxon>Methylococcaceae</taxon>
        <taxon>Candidatus Methylocalor</taxon>
    </lineage>
</organism>
<protein>
    <submittedName>
        <fullName evidence="7">Cytochrome c domain-containing protein</fullName>
    </submittedName>
</protein>
<evidence type="ECO:0000256" key="4">
    <source>
        <dbReference type="PROSITE-ProRule" id="PRU00433"/>
    </source>
</evidence>
<keyword evidence="8" id="KW-1185">Reference proteome</keyword>
<sequence length="293" mass="32870">MFPFRRLQCKPAFLSPTRLLGSLLPLLWLATAAPADGAGLSFRIEGRPVKEVSREALLQALPAKTLTVENPANAQVVTYQGMDLLDLLNLAFGAEWRHYELVKFHSRDGYQPVIPRDILLAHRGLVAYREQGKDDLPPIQGHRGETIELGPYFLVWDNRTDAGAKTEPWLSWPWQLVAIELTRPELAFPKTTPPPAASDEAKRGFTAFLQHCIKCHQINGEGGDIGPELNYPVNVTEYWQADWLPRFIADPKAVRQNARMVGFYPGIQNREAIIRDIVSYLQAMAGRKLAPSP</sequence>
<dbReference type="InterPro" id="IPR036909">
    <property type="entry name" value="Cyt_c-like_dom_sf"/>
</dbReference>
<evidence type="ECO:0000256" key="2">
    <source>
        <dbReference type="ARBA" id="ARBA00022723"/>
    </source>
</evidence>
<dbReference type="Gene3D" id="1.10.760.10">
    <property type="entry name" value="Cytochrome c-like domain"/>
    <property type="match status" value="1"/>
</dbReference>
<reference evidence="7 8" key="1">
    <citation type="submission" date="2024-04" db="EMBL/GenBank/DDBJ databases">
        <authorList>
            <person name="Cremers G."/>
        </authorList>
    </citation>
    <scope>NUCLEOTIDE SEQUENCE [LARGE SCALE GENOMIC DNA]</scope>
    <source>
        <strain evidence="7">MeCH1-AG</strain>
    </source>
</reference>
<evidence type="ECO:0000256" key="5">
    <source>
        <dbReference type="SAM" id="SignalP"/>
    </source>
</evidence>
<keyword evidence="1 4" id="KW-0349">Heme</keyword>
<keyword evidence="2 4" id="KW-0479">Metal-binding</keyword>
<gene>
    <name evidence="7" type="ORF">MECH1_V1_0645</name>
</gene>
<dbReference type="Proteomes" id="UP001497493">
    <property type="component" value="Chromosome"/>
</dbReference>
<feature type="signal peptide" evidence="5">
    <location>
        <begin position="1"/>
        <end position="37"/>
    </location>
</feature>
<name>A0ABM9NFN3_9GAMM</name>
<evidence type="ECO:0000313" key="8">
    <source>
        <dbReference type="Proteomes" id="UP001497493"/>
    </source>
</evidence>
<dbReference type="Pfam" id="PF00034">
    <property type="entry name" value="Cytochrom_C"/>
    <property type="match status" value="1"/>
</dbReference>
<evidence type="ECO:0000313" key="7">
    <source>
        <dbReference type="EMBL" id="CAL1239421.1"/>
    </source>
</evidence>
<feature type="chain" id="PRO_5045869180" evidence="5">
    <location>
        <begin position="38"/>
        <end position="293"/>
    </location>
</feature>
<proteinExistence type="predicted"/>